<dbReference type="NCBIfam" id="TIGR00581">
    <property type="entry name" value="moaC"/>
    <property type="match status" value="1"/>
</dbReference>
<reference evidence="10" key="1">
    <citation type="journal article" date="2019" name="Int. J. Syst. Evol. Microbiol.">
        <title>The Global Catalogue of Microorganisms (GCM) 10K type strain sequencing project: providing services to taxonomists for standard genome sequencing and annotation.</title>
        <authorList>
            <consortium name="The Broad Institute Genomics Platform"/>
            <consortium name="The Broad Institute Genome Sequencing Center for Infectious Disease"/>
            <person name="Wu L."/>
            <person name="Ma J."/>
        </authorList>
    </citation>
    <scope>NUCLEOTIDE SEQUENCE [LARGE SCALE GENOMIC DNA]</scope>
    <source>
        <strain evidence="10">JCM 17924</strain>
    </source>
</reference>
<dbReference type="InterPro" id="IPR023045">
    <property type="entry name" value="MoaC"/>
</dbReference>
<evidence type="ECO:0000313" key="9">
    <source>
        <dbReference type="EMBL" id="GAA4381031.1"/>
    </source>
</evidence>
<feature type="active site" evidence="7">
    <location>
        <position position="134"/>
    </location>
</feature>
<dbReference type="PANTHER" id="PTHR22960:SF0">
    <property type="entry name" value="MOLYBDENUM COFACTOR BIOSYNTHESIS PROTEIN 1"/>
    <property type="match status" value="1"/>
</dbReference>
<comment type="similarity">
    <text evidence="7">Belongs to the MoaC family.</text>
</comment>
<keyword evidence="5 7" id="KW-0456">Lyase</keyword>
<accession>A0ABP8IYV9</accession>
<evidence type="ECO:0000256" key="2">
    <source>
        <dbReference type="ARBA" id="ARBA00005046"/>
    </source>
</evidence>
<evidence type="ECO:0000256" key="1">
    <source>
        <dbReference type="ARBA" id="ARBA00001637"/>
    </source>
</evidence>
<dbReference type="InterPro" id="IPR047594">
    <property type="entry name" value="MoaC_bact/euk"/>
</dbReference>
<comment type="subunit">
    <text evidence="7">Homohexamer; trimer of dimers.</text>
</comment>
<feature type="binding site" evidence="7">
    <location>
        <begin position="82"/>
        <end position="84"/>
    </location>
    <ligand>
        <name>substrate</name>
    </ligand>
</feature>
<evidence type="ECO:0000256" key="6">
    <source>
        <dbReference type="ARBA" id="ARBA00055087"/>
    </source>
</evidence>
<dbReference type="SUPFAM" id="SSF55040">
    <property type="entry name" value="Molybdenum cofactor biosynthesis protein C, MoaC"/>
    <property type="match status" value="1"/>
</dbReference>
<comment type="pathway">
    <text evidence="2 7">Cofactor biosynthesis; molybdopterin biosynthesis.</text>
</comment>
<comment type="caution">
    <text evidence="9">The sequence shown here is derived from an EMBL/GenBank/DDBJ whole genome shotgun (WGS) entry which is preliminary data.</text>
</comment>
<feature type="domain" description="Molybdopterin cofactor biosynthesis C (MoaC)" evidence="8">
    <location>
        <begin position="20"/>
        <end position="156"/>
    </location>
</feature>
<feature type="binding site" evidence="7">
    <location>
        <begin position="119"/>
        <end position="120"/>
    </location>
    <ligand>
        <name>substrate</name>
    </ligand>
</feature>
<proteinExistence type="inferred from homology"/>
<gene>
    <name evidence="7 9" type="primary">moaC</name>
    <name evidence="9" type="ORF">GCM10023186_20130</name>
</gene>
<sequence length="165" mass="17530">MSDYDSPKLTHLNAAGQPTMVDVGEKTATRRVARARSRVVLGAEILALVQHGDLPTRKGPVFQTAILAGIMGAKRTSELIPLCHPLGLDDCQVTITVALPDAVIIECMASVTGKTGVEMEALTGASVAALTIYDMCKALSHDILIQETRLISKTGGKRDFHHADA</sequence>
<dbReference type="EC" id="4.6.1.17" evidence="3 7"/>
<keyword evidence="10" id="KW-1185">Reference proteome</keyword>
<dbReference type="InterPro" id="IPR050105">
    <property type="entry name" value="MoCo_biosynth_MoaA/MoaC"/>
</dbReference>
<dbReference type="Pfam" id="PF01967">
    <property type="entry name" value="MoaC"/>
    <property type="match status" value="1"/>
</dbReference>
<evidence type="ECO:0000256" key="5">
    <source>
        <dbReference type="ARBA" id="ARBA00023239"/>
    </source>
</evidence>
<keyword evidence="4 7" id="KW-0501">Molybdenum cofactor biosynthesis</keyword>
<dbReference type="HAMAP" id="MF_01224_B">
    <property type="entry name" value="MoaC_B"/>
    <property type="match status" value="1"/>
</dbReference>
<evidence type="ECO:0000256" key="4">
    <source>
        <dbReference type="ARBA" id="ARBA00023150"/>
    </source>
</evidence>
<protein>
    <recommendedName>
        <fullName evidence="3 7">Cyclic pyranopterin monophosphate synthase</fullName>
        <ecNumber evidence="3 7">4.6.1.17</ecNumber>
    </recommendedName>
    <alternativeName>
        <fullName evidence="7">Molybdenum cofactor biosynthesis protein C</fullName>
    </alternativeName>
</protein>
<dbReference type="RefSeq" id="WP_345223805.1">
    <property type="nucleotide sequence ID" value="NZ_BAABHA010000004.1"/>
</dbReference>
<evidence type="ECO:0000256" key="7">
    <source>
        <dbReference type="HAMAP-Rule" id="MF_01224"/>
    </source>
</evidence>
<comment type="function">
    <text evidence="6 7">Catalyzes the conversion of (8S)-3',8-cyclo-7,8-dihydroguanosine 5'-triphosphate to cyclic pyranopterin monophosphate (cPMP).</text>
</comment>
<dbReference type="InterPro" id="IPR036522">
    <property type="entry name" value="MoaC_sf"/>
</dbReference>
<name>A0ABP8IYV9_9BACT</name>
<organism evidence="9 10">
    <name type="scientific">Hymenobacter koreensis</name>
    <dbReference type="NCBI Taxonomy" id="1084523"/>
    <lineage>
        <taxon>Bacteria</taxon>
        <taxon>Pseudomonadati</taxon>
        <taxon>Bacteroidota</taxon>
        <taxon>Cytophagia</taxon>
        <taxon>Cytophagales</taxon>
        <taxon>Hymenobacteraceae</taxon>
        <taxon>Hymenobacter</taxon>
    </lineage>
</organism>
<dbReference type="EMBL" id="BAABHA010000004">
    <property type="protein sequence ID" value="GAA4381031.1"/>
    <property type="molecule type" value="Genomic_DNA"/>
</dbReference>
<dbReference type="PANTHER" id="PTHR22960">
    <property type="entry name" value="MOLYBDOPTERIN COFACTOR SYNTHESIS PROTEIN A"/>
    <property type="match status" value="1"/>
</dbReference>
<dbReference type="Proteomes" id="UP001500454">
    <property type="component" value="Unassembled WGS sequence"/>
</dbReference>
<dbReference type="Gene3D" id="3.30.70.640">
    <property type="entry name" value="Molybdopterin cofactor biosynthesis C (MoaC) domain"/>
    <property type="match status" value="1"/>
</dbReference>
<dbReference type="InterPro" id="IPR002820">
    <property type="entry name" value="Mopterin_CF_biosynth-C_dom"/>
</dbReference>
<evidence type="ECO:0000256" key="3">
    <source>
        <dbReference type="ARBA" id="ARBA00012575"/>
    </source>
</evidence>
<comment type="catalytic activity">
    <reaction evidence="1 7">
        <text>(8S)-3',8-cyclo-7,8-dihydroguanosine 5'-triphosphate = cyclic pyranopterin phosphate + diphosphate</text>
        <dbReference type="Rhea" id="RHEA:49580"/>
        <dbReference type="ChEBI" id="CHEBI:33019"/>
        <dbReference type="ChEBI" id="CHEBI:59648"/>
        <dbReference type="ChEBI" id="CHEBI:131766"/>
        <dbReference type="EC" id="4.6.1.17"/>
    </reaction>
</comment>
<evidence type="ECO:0000313" key="10">
    <source>
        <dbReference type="Proteomes" id="UP001500454"/>
    </source>
</evidence>
<evidence type="ECO:0000259" key="8">
    <source>
        <dbReference type="Pfam" id="PF01967"/>
    </source>
</evidence>
<dbReference type="NCBIfam" id="NF006870">
    <property type="entry name" value="PRK09364.1"/>
    <property type="match status" value="1"/>
</dbReference>